<organism evidence="1 2">
    <name type="scientific">Dubosiella muris</name>
    <dbReference type="NCBI Taxonomy" id="3038133"/>
    <lineage>
        <taxon>Bacteria</taxon>
        <taxon>Bacillati</taxon>
        <taxon>Bacillota</taxon>
        <taxon>Erysipelotrichia</taxon>
        <taxon>Erysipelotrichales</taxon>
        <taxon>Erysipelotrichaceae</taxon>
        <taxon>Dubosiella</taxon>
    </lineage>
</organism>
<comment type="caution">
    <text evidence="1">The sequence shown here is derived from an EMBL/GenBank/DDBJ whole genome shotgun (WGS) entry which is preliminary data.</text>
</comment>
<reference evidence="1" key="1">
    <citation type="submission" date="2019-04" db="EMBL/GenBank/DDBJ databases">
        <title>Microbes associate with the intestines of laboratory mice.</title>
        <authorList>
            <person name="Navarre W."/>
            <person name="Wong E."/>
            <person name="Huang K."/>
            <person name="Tropini C."/>
            <person name="Ng K."/>
            <person name="Yu B."/>
        </authorList>
    </citation>
    <scope>NUCLEOTIDE SEQUENCE</scope>
    <source>
        <strain evidence="1">NM09_H32</strain>
    </source>
</reference>
<evidence type="ECO:0000313" key="1">
    <source>
        <dbReference type="EMBL" id="TGY65282.1"/>
    </source>
</evidence>
<proteinExistence type="predicted"/>
<accession>A0AC61R5E6</accession>
<sequence>MKFEIHSLQETKNFAQAMAARIQGHDLVVCLSGDLGAGKTTWTQTFGKALGVKKVINSPTFNIMKAYRQGDGKPFYHIDAYRLEGIDQDLGFEECFDEGICVVEWSHFIDNQIPDDHIEIRILEGIGEERSIEMTGLGEQSKTIVEEYEHDHIMHG</sequence>
<dbReference type="EMBL" id="SRYG01000020">
    <property type="protein sequence ID" value="TGY65282.1"/>
    <property type="molecule type" value="Genomic_DNA"/>
</dbReference>
<dbReference type="Proteomes" id="UP000308836">
    <property type="component" value="Unassembled WGS sequence"/>
</dbReference>
<protein>
    <submittedName>
        <fullName evidence="1">tRNA (Adenosine(37)-N6)-threonylcarbamoyltransferase complex ATPase subunit type 1 TsaE</fullName>
    </submittedName>
</protein>
<name>A0AC61R5E6_9FIRM</name>
<evidence type="ECO:0000313" key="2">
    <source>
        <dbReference type="Proteomes" id="UP000308836"/>
    </source>
</evidence>
<gene>
    <name evidence="1" type="primary">tsaE</name>
    <name evidence="1" type="ORF">E5336_09670</name>
</gene>
<keyword evidence="2" id="KW-1185">Reference proteome</keyword>